<feature type="transmembrane region" description="Helical" evidence="2">
    <location>
        <begin position="225"/>
        <end position="243"/>
    </location>
</feature>
<gene>
    <name evidence="3" type="ORF">PSEUBRA_SCAF12g01805</name>
</gene>
<feature type="compositionally biased region" description="Pro residues" evidence="1">
    <location>
        <begin position="405"/>
        <end position="420"/>
    </location>
</feature>
<dbReference type="AlphaFoldDB" id="V5EFF3"/>
<evidence type="ECO:0000256" key="1">
    <source>
        <dbReference type="SAM" id="MobiDB-lite"/>
    </source>
</evidence>
<reference evidence="4" key="1">
    <citation type="journal article" date="2013" name="Genome Announc.">
        <title>Draft genome sequence of Pseudozyma brasiliensis sp. nov. strain GHG001, a high producer of endo-1,4-xylanase isolated from an insect pest of sugarcane.</title>
        <authorList>
            <person name="Oliveira J.V.D.C."/>
            <person name="dos Santos R.A.C."/>
            <person name="Borges T.A."/>
            <person name="Riano-Pachon D.M."/>
            <person name="Goldman G.H."/>
        </authorList>
    </citation>
    <scope>NUCLEOTIDE SEQUENCE [LARGE SCALE GENOMIC DNA]</scope>
    <source>
        <strain evidence="4">GHG001</strain>
    </source>
</reference>
<feature type="transmembrane region" description="Helical" evidence="2">
    <location>
        <begin position="307"/>
        <end position="329"/>
    </location>
</feature>
<feature type="compositionally biased region" description="Polar residues" evidence="1">
    <location>
        <begin position="462"/>
        <end position="478"/>
    </location>
</feature>
<feature type="compositionally biased region" description="Polar residues" evidence="1">
    <location>
        <begin position="722"/>
        <end position="744"/>
    </location>
</feature>
<dbReference type="OrthoDB" id="2551084at2759"/>
<dbReference type="OMA" id="FNCIIDH"/>
<feature type="transmembrane region" description="Helical" evidence="2">
    <location>
        <begin position="144"/>
        <end position="169"/>
    </location>
</feature>
<evidence type="ECO:0000313" key="3">
    <source>
        <dbReference type="EMBL" id="EST09221.1"/>
    </source>
</evidence>
<accession>V5EFF3</accession>
<evidence type="ECO:0000313" key="4">
    <source>
        <dbReference type="Proteomes" id="UP000019377"/>
    </source>
</evidence>
<evidence type="ECO:0000256" key="2">
    <source>
        <dbReference type="SAM" id="Phobius"/>
    </source>
</evidence>
<dbReference type="HOGENOM" id="CLU_006357_0_0_1"/>
<feature type="non-terminal residue" evidence="3">
    <location>
        <position position="876"/>
    </location>
</feature>
<dbReference type="EMBL" id="KI545854">
    <property type="protein sequence ID" value="EST09221.1"/>
    <property type="molecule type" value="Genomic_DNA"/>
</dbReference>
<name>V5EFF3_KALBG</name>
<sequence length="876" mass="96819">MDVPTSLPDALPDIAQVLRKLSPDAPGFPLAANASAREMLTFVDALALKIYPKGYWQLTWTLNAINLFCFFSVTLALRTYRSHKSPTPFWLFKLEHRPYRVKRTLSSKKPAEAQKRGEQAIRLGSTTTSPGKLQTSDHMRMGRFITASCVNCHLLFTSAYVILLCLQVIESYLARGAFAAPPLLEPALLDTFMLFAIYSTAYFAAIGYIALLLPNVPPWMWNSTVVLYYVGAVVIGLTCKFSIASSLSRINAFRVGVHEGFALLPGFDELLNYGIPRVDETARILLLNIVKEAYKESLCCKKWQQCIHVLVVLNGYTLALGYLVILVLLSRRVAKELAQLRKSPSSHYVDKDAAPMDFPTVAALPSVAARFTMPLGAPQTPTPTSPWSITHHHRFSLPPYGMIRTPPPTPAPTGPLPSPPADDSQPASRSSTPESLAYEVGDTHGRSHSVFHARPASFPTRSVQVGNLLTEKPTQGLSSRDRKGSKQESYGVFPVHQDVRAASLGDIDATRLRLGPRTRRDSCPAPWDLDTLHGDLASNEGYAAVCRFLFNCIIDHVMIMLQCFVFGTHSVSTLKLLLWRETGHYGPLTRSRTLMLMTCATQQVYLLCVFTRDYPNDPQVASSKQGVATMVSAVSFTVLYYINCLNLFAPFLLFPASQVKLATMLASLTLPEHRPEVDVECHAGVSHSQLQGAGRETSRRDSVQSHRVASGRTKVVPELKHQNSSRALINSASKETSETYTSGLLSKHASERQSNTSHQSSAGSARNSIIGDDQESVWNNARSAYLVLDSLISSHALPIRGFYCHMNAADESASQRHYDVHSSIESGFWTYEGPILAEKRQSCINQAHTYQYARECEAREELTKLQGESDAEDFGT</sequence>
<feature type="compositionally biased region" description="Low complexity" evidence="1">
    <location>
        <begin position="421"/>
        <end position="431"/>
    </location>
</feature>
<dbReference type="Proteomes" id="UP000019377">
    <property type="component" value="Unassembled WGS sequence"/>
</dbReference>
<keyword evidence="2" id="KW-0472">Membrane</keyword>
<feature type="region of interest" description="Disordered" evidence="1">
    <location>
        <begin position="462"/>
        <end position="490"/>
    </location>
</feature>
<feature type="transmembrane region" description="Helical" evidence="2">
    <location>
        <begin position="632"/>
        <end position="654"/>
    </location>
</feature>
<feature type="region of interest" description="Disordered" evidence="1">
    <location>
        <begin position="687"/>
        <end position="768"/>
    </location>
</feature>
<organism evidence="3 4">
    <name type="scientific">Kalmanozyma brasiliensis (strain GHG001)</name>
    <name type="common">Yeast</name>
    <name type="synonym">Pseudozyma brasiliensis</name>
    <dbReference type="NCBI Taxonomy" id="1365824"/>
    <lineage>
        <taxon>Eukaryota</taxon>
        <taxon>Fungi</taxon>
        <taxon>Dikarya</taxon>
        <taxon>Basidiomycota</taxon>
        <taxon>Ustilaginomycotina</taxon>
        <taxon>Ustilaginomycetes</taxon>
        <taxon>Ustilaginales</taxon>
        <taxon>Ustilaginaceae</taxon>
        <taxon>Kalmanozyma</taxon>
    </lineage>
</organism>
<dbReference type="eggNOG" id="ENOG502RDZU">
    <property type="taxonomic scope" value="Eukaryota"/>
</dbReference>
<feature type="transmembrane region" description="Helical" evidence="2">
    <location>
        <begin position="192"/>
        <end position="213"/>
    </location>
</feature>
<feature type="region of interest" description="Disordered" evidence="1">
    <location>
        <begin position="398"/>
        <end position="437"/>
    </location>
</feature>
<feature type="transmembrane region" description="Helical" evidence="2">
    <location>
        <begin position="58"/>
        <end position="77"/>
    </location>
</feature>
<keyword evidence="2" id="KW-1133">Transmembrane helix</keyword>
<keyword evidence="4" id="KW-1185">Reference proteome</keyword>
<keyword evidence="2" id="KW-0812">Transmembrane</keyword>
<proteinExistence type="predicted"/>
<dbReference type="STRING" id="1365824.V5EFF3"/>
<protein>
    <submittedName>
        <fullName evidence="3">Uncharacterized protein</fullName>
    </submittedName>
</protein>
<feature type="compositionally biased region" description="Polar residues" evidence="1">
    <location>
        <begin position="752"/>
        <end position="767"/>
    </location>
</feature>